<comment type="caution">
    <text evidence="1">The sequence shown here is derived from an EMBL/GenBank/DDBJ whole genome shotgun (WGS) entry which is preliminary data.</text>
</comment>
<sequence>MITYLMWRECLHLRYCHPPHSMTQHSTKFFGSNILQYTLIAANALEDMSAATQLPFLKSVSSLSVAIISIIDNTKFHKQKCLRMLEGVHSVLCTLLALCLHSENIPCKVLEQIARYAQTLEKIYTCLRAQNELGKIKRFFKQSEITTQLDVCEQELKVTADVFKTQYNVGSALVELDIDTERRHQELLELISNRSGSFTPTSSVRRSSLTGSSGSLSLLPASPKIFHGRDRELNDVIGTLLKDFAQVAVLGPGGMALHHPTIIDKYRFRHFISCESATNKVDLLSIIGSHLGLDPAPQLAKSIVRYLEMSGPCLVVLDNFETPWEPVESRGAVEEFISYWQITAGESEMESAVPPTLEPLSSSAARRIFSEVADEPDIGEESALDELLVLSGSLPLAISLMANVASFEGYKGALSRWKVENTSLLSDGHDKRSNLEISITLSLGSPRISSSPDAKSLLSLLSILPDGITDEDIIASKVPLPNIAHCRSSLVRTSLAYIDGNGRLKVLSPIREYIRKVHPPSLSLYQPLRTHFHDLLALSESYQELPSGDLVPRILMHLGNINDLILQNLADDQSAWVDIAHSILTLNSVSSKMLKGRSPLAQRLPHLIEVTGNSQLRWRYACAYLEGRITSIVEADAQLLIAEGIRYFNVAQCHEEGNCFVHQNAMIWN</sequence>
<evidence type="ECO:0000313" key="1">
    <source>
        <dbReference type="EMBL" id="KAJ7693444.1"/>
    </source>
</evidence>
<accession>A0AAD7DN26</accession>
<dbReference type="InterPro" id="IPR059179">
    <property type="entry name" value="MLKL-like_MCAfunc"/>
</dbReference>
<protein>
    <submittedName>
        <fullName evidence="1">Uncharacterized protein</fullName>
    </submittedName>
</protein>
<dbReference type="GO" id="GO:0007166">
    <property type="term" value="P:cell surface receptor signaling pathway"/>
    <property type="evidence" value="ECO:0007669"/>
    <property type="project" value="InterPro"/>
</dbReference>
<dbReference type="Proteomes" id="UP001221757">
    <property type="component" value="Unassembled WGS sequence"/>
</dbReference>
<dbReference type="CDD" id="cd21037">
    <property type="entry name" value="MLKL_NTD"/>
    <property type="match status" value="1"/>
</dbReference>
<name>A0AAD7DN26_MYCRO</name>
<evidence type="ECO:0000313" key="2">
    <source>
        <dbReference type="Proteomes" id="UP001221757"/>
    </source>
</evidence>
<dbReference type="InterPro" id="IPR036537">
    <property type="entry name" value="Adaptor_Cbl_N_dom_sf"/>
</dbReference>
<dbReference type="Gene3D" id="1.20.930.20">
    <property type="entry name" value="Adaptor protein Cbl, N-terminal domain"/>
    <property type="match status" value="1"/>
</dbReference>
<organism evidence="1 2">
    <name type="scientific">Mycena rosella</name>
    <name type="common">Pink bonnet</name>
    <name type="synonym">Agaricus rosellus</name>
    <dbReference type="NCBI Taxonomy" id="1033263"/>
    <lineage>
        <taxon>Eukaryota</taxon>
        <taxon>Fungi</taxon>
        <taxon>Dikarya</taxon>
        <taxon>Basidiomycota</taxon>
        <taxon>Agaricomycotina</taxon>
        <taxon>Agaricomycetes</taxon>
        <taxon>Agaricomycetidae</taxon>
        <taxon>Agaricales</taxon>
        <taxon>Marasmiineae</taxon>
        <taxon>Mycenaceae</taxon>
        <taxon>Mycena</taxon>
    </lineage>
</organism>
<dbReference type="InterPro" id="IPR027417">
    <property type="entry name" value="P-loop_NTPase"/>
</dbReference>
<proteinExistence type="predicted"/>
<reference evidence="1" key="1">
    <citation type="submission" date="2023-03" db="EMBL/GenBank/DDBJ databases">
        <title>Massive genome expansion in bonnet fungi (Mycena s.s.) driven by repeated elements and novel gene families across ecological guilds.</title>
        <authorList>
            <consortium name="Lawrence Berkeley National Laboratory"/>
            <person name="Harder C.B."/>
            <person name="Miyauchi S."/>
            <person name="Viragh M."/>
            <person name="Kuo A."/>
            <person name="Thoen E."/>
            <person name="Andreopoulos B."/>
            <person name="Lu D."/>
            <person name="Skrede I."/>
            <person name="Drula E."/>
            <person name="Henrissat B."/>
            <person name="Morin E."/>
            <person name="Kohler A."/>
            <person name="Barry K."/>
            <person name="LaButti K."/>
            <person name="Morin E."/>
            <person name="Salamov A."/>
            <person name="Lipzen A."/>
            <person name="Mereny Z."/>
            <person name="Hegedus B."/>
            <person name="Baldrian P."/>
            <person name="Stursova M."/>
            <person name="Weitz H."/>
            <person name="Taylor A."/>
            <person name="Grigoriev I.V."/>
            <person name="Nagy L.G."/>
            <person name="Martin F."/>
            <person name="Kauserud H."/>
        </authorList>
    </citation>
    <scope>NUCLEOTIDE SEQUENCE</scope>
    <source>
        <strain evidence="1">CBHHK067</strain>
    </source>
</reference>
<keyword evidence="2" id="KW-1185">Reference proteome</keyword>
<gene>
    <name evidence="1" type="ORF">B0H17DRAFT_1060201</name>
</gene>
<dbReference type="EMBL" id="JARKIE010000046">
    <property type="protein sequence ID" value="KAJ7693444.1"/>
    <property type="molecule type" value="Genomic_DNA"/>
</dbReference>
<dbReference type="AlphaFoldDB" id="A0AAD7DN26"/>
<dbReference type="SUPFAM" id="SSF52540">
    <property type="entry name" value="P-loop containing nucleoside triphosphate hydrolases"/>
    <property type="match status" value="1"/>
</dbReference>